<comment type="caution">
    <text evidence="2">The sequence shown here is derived from an EMBL/GenBank/DDBJ whole genome shotgun (WGS) entry which is preliminary data.</text>
</comment>
<reference evidence="2 3" key="1">
    <citation type="submission" date="2011-07" db="EMBL/GenBank/DDBJ databases">
        <authorList>
            <person name="Harkins D.M."/>
            <person name="Madupu R."/>
            <person name="Durkin A.S."/>
            <person name="Torralba M."/>
            <person name="Methe B."/>
            <person name="Sutton G.G."/>
            <person name="Nelson K.E."/>
        </authorList>
    </citation>
    <scope>NUCLEOTIDE SEQUENCE [LARGE SCALE GENOMIC DNA]</scope>
    <source>
        <strain evidence="2 3">X</strain>
    </source>
</reference>
<sequence>MNLTDFSISSSRPIISVQDIVSFIDKGEQFKTSLVEVEDKIEYDTLTKYLNGIILTPDYQRQYRSTITEESSIIESLLVGIPIPEIFLVRTQDKLQLRHVMDGQHRLTAIYRYVKGKFPLKNLEILDKDSEGRRVNDPQFEGKRFFELDLNIQIKILGSFLSVLEFNAFENSDIEIELFKRYNKNTKPLEAHEISMATYFSKTSQIISQFIKEIFSLDNDDDSYFQYSLSEANNLNKAYNITPNRKDKQKNHQEICIILNILTRLSEVEKLNLKDGVKLSTDFLKYCSELYNTGEEDSKTMVSIFNDFNKFVLKLSESVEYPISMQLMGKSLGKGMKYHTGISIILALIYNLFDIDLESDFLIQDVQTIIEKSPLGDSEYRASSTNLRQVLVYLVGKNKIHESEFNSLKLKKDNFSKINLSSYSQEI</sequence>
<dbReference type="PANTHER" id="PTHR39639:SF1">
    <property type="entry name" value="DUF262 DOMAIN-CONTAINING PROTEIN"/>
    <property type="match status" value="1"/>
</dbReference>
<dbReference type="Pfam" id="PF03235">
    <property type="entry name" value="GmrSD_N"/>
    <property type="match status" value="1"/>
</dbReference>
<dbReference type="eggNOG" id="COG1479">
    <property type="taxonomic scope" value="Bacteria"/>
</dbReference>
<evidence type="ECO:0000313" key="2">
    <source>
        <dbReference type="EMBL" id="EGV12063.1"/>
    </source>
</evidence>
<gene>
    <name evidence="2" type="ORF">HMPREF1124_1767</name>
</gene>
<dbReference type="PATRIC" id="fig|997830.4.peg.1418"/>
<name>F9PFB9_9STRE</name>
<dbReference type="PANTHER" id="PTHR39639">
    <property type="entry name" value="CHROMOSOME 16, WHOLE GENOME SHOTGUN SEQUENCE"/>
    <property type="match status" value="1"/>
</dbReference>
<evidence type="ECO:0000313" key="3">
    <source>
        <dbReference type="Proteomes" id="UP000003399"/>
    </source>
</evidence>
<dbReference type="Proteomes" id="UP000003399">
    <property type="component" value="Unassembled WGS sequence"/>
</dbReference>
<organism evidence="2 3">
    <name type="scientific">Streptococcus infantis X</name>
    <dbReference type="NCBI Taxonomy" id="997830"/>
    <lineage>
        <taxon>Bacteria</taxon>
        <taxon>Bacillati</taxon>
        <taxon>Bacillota</taxon>
        <taxon>Bacilli</taxon>
        <taxon>Lactobacillales</taxon>
        <taxon>Streptococcaceae</taxon>
        <taxon>Streptococcus</taxon>
    </lineage>
</organism>
<protein>
    <recommendedName>
        <fullName evidence="1">GmrSD restriction endonucleases N-terminal domain-containing protein</fullName>
    </recommendedName>
</protein>
<evidence type="ECO:0000259" key="1">
    <source>
        <dbReference type="Pfam" id="PF03235"/>
    </source>
</evidence>
<dbReference type="InterPro" id="IPR004919">
    <property type="entry name" value="GmrSD_N"/>
</dbReference>
<dbReference type="AlphaFoldDB" id="F9PFB9"/>
<dbReference type="EMBL" id="AFUQ01000012">
    <property type="protein sequence ID" value="EGV12063.1"/>
    <property type="molecule type" value="Genomic_DNA"/>
</dbReference>
<accession>F9PFB9</accession>
<feature type="domain" description="GmrSD restriction endonucleases N-terminal" evidence="1">
    <location>
        <begin position="46"/>
        <end position="200"/>
    </location>
</feature>
<proteinExistence type="predicted"/>